<accession>A0ACC0KVM2</accession>
<reference evidence="1 2" key="1">
    <citation type="journal article" date="2022" name="Genome Biol. Evol.">
        <title>The Spruce Budworm Genome: Reconstructing the Evolutionary History of Antifreeze Proteins.</title>
        <authorList>
            <person name="Beliveau C."/>
            <person name="Gagne P."/>
            <person name="Picq S."/>
            <person name="Vernygora O."/>
            <person name="Keeling C.I."/>
            <person name="Pinkney K."/>
            <person name="Doucet D."/>
            <person name="Wen F."/>
            <person name="Johnston J.S."/>
            <person name="Maaroufi H."/>
            <person name="Boyle B."/>
            <person name="Laroche J."/>
            <person name="Dewar K."/>
            <person name="Juretic N."/>
            <person name="Blackburn G."/>
            <person name="Nisole A."/>
            <person name="Brunet B."/>
            <person name="Brandao M."/>
            <person name="Lumley L."/>
            <person name="Duan J."/>
            <person name="Quan G."/>
            <person name="Lucarotti C.J."/>
            <person name="Roe A.D."/>
            <person name="Sperling F.A.H."/>
            <person name="Levesque R.C."/>
            <person name="Cusson M."/>
        </authorList>
    </citation>
    <scope>NUCLEOTIDE SEQUENCE [LARGE SCALE GENOMIC DNA]</scope>
    <source>
        <strain evidence="1">Glfc:IPQL:Cfum</strain>
    </source>
</reference>
<comment type="caution">
    <text evidence="1">The sequence shown here is derived from an EMBL/GenBank/DDBJ whole genome shotgun (WGS) entry which is preliminary data.</text>
</comment>
<dbReference type="EMBL" id="CM046102">
    <property type="protein sequence ID" value="KAI8440349.1"/>
    <property type="molecule type" value="Genomic_DNA"/>
</dbReference>
<sequence>MLYDGMDYVGSQGWMEGWKVSTTWSPSGIRYIQYSAVGTFAVYTIFGPDCLYYLFCTFVQVQFCSLKYDLERIVPERSNLQLQADKDAYSKKFVGCVNLIETIFCKSALFNFMSSSLLLCLAGFNIVSVEISNAVYNSQWYNLNAKSAKDLRMVLMRSQKPCKLTAYTYTEINLTTFTRILSTSWSYFALLQSVYNRK</sequence>
<dbReference type="Proteomes" id="UP001064048">
    <property type="component" value="Chromosome 2"/>
</dbReference>
<gene>
    <name evidence="1" type="ORF">MSG28_001686</name>
</gene>
<organism evidence="1 2">
    <name type="scientific">Choristoneura fumiferana</name>
    <name type="common">Spruce budworm moth</name>
    <name type="synonym">Archips fumiferana</name>
    <dbReference type="NCBI Taxonomy" id="7141"/>
    <lineage>
        <taxon>Eukaryota</taxon>
        <taxon>Metazoa</taxon>
        <taxon>Ecdysozoa</taxon>
        <taxon>Arthropoda</taxon>
        <taxon>Hexapoda</taxon>
        <taxon>Insecta</taxon>
        <taxon>Pterygota</taxon>
        <taxon>Neoptera</taxon>
        <taxon>Endopterygota</taxon>
        <taxon>Lepidoptera</taxon>
        <taxon>Glossata</taxon>
        <taxon>Ditrysia</taxon>
        <taxon>Tortricoidea</taxon>
        <taxon>Tortricidae</taxon>
        <taxon>Tortricinae</taxon>
        <taxon>Choristoneura</taxon>
    </lineage>
</organism>
<protein>
    <submittedName>
        <fullName evidence="1">Uncharacterized protein</fullName>
    </submittedName>
</protein>
<evidence type="ECO:0000313" key="1">
    <source>
        <dbReference type="EMBL" id="KAI8440349.1"/>
    </source>
</evidence>
<name>A0ACC0KVM2_CHOFU</name>
<proteinExistence type="predicted"/>
<keyword evidence="2" id="KW-1185">Reference proteome</keyword>
<evidence type="ECO:0000313" key="2">
    <source>
        <dbReference type="Proteomes" id="UP001064048"/>
    </source>
</evidence>